<name>A0A238VX49_9FLAO</name>
<reference evidence="3" key="1">
    <citation type="submission" date="2017-06" db="EMBL/GenBank/DDBJ databases">
        <authorList>
            <person name="Varghese N."/>
            <person name="Submissions S."/>
        </authorList>
    </citation>
    <scope>NUCLEOTIDE SEQUENCE [LARGE SCALE GENOMIC DNA]</scope>
    <source>
        <strain evidence="3">DSM 27993</strain>
    </source>
</reference>
<evidence type="ECO:0000259" key="1">
    <source>
        <dbReference type="Pfam" id="PF08818"/>
    </source>
</evidence>
<dbReference type="SUPFAM" id="SSF159888">
    <property type="entry name" value="YdhG-like"/>
    <property type="match status" value="1"/>
</dbReference>
<keyword evidence="3" id="KW-1185">Reference proteome</keyword>
<dbReference type="RefSeq" id="WP_089377426.1">
    <property type="nucleotide sequence ID" value="NZ_FZNX01000001.1"/>
</dbReference>
<gene>
    <name evidence="2" type="ORF">SAMN04488111_1145</name>
</gene>
<feature type="domain" description="YdhG-like" evidence="1">
    <location>
        <begin position="23"/>
        <end position="135"/>
    </location>
</feature>
<evidence type="ECO:0000313" key="2">
    <source>
        <dbReference type="EMBL" id="SNR38818.1"/>
    </source>
</evidence>
<dbReference type="Pfam" id="PF08818">
    <property type="entry name" value="DUF1801"/>
    <property type="match status" value="1"/>
</dbReference>
<organism evidence="2 3">
    <name type="scientific">Lutibacter flavus</name>
    <dbReference type="NCBI Taxonomy" id="691689"/>
    <lineage>
        <taxon>Bacteria</taxon>
        <taxon>Pseudomonadati</taxon>
        <taxon>Bacteroidota</taxon>
        <taxon>Flavobacteriia</taxon>
        <taxon>Flavobacteriales</taxon>
        <taxon>Flavobacteriaceae</taxon>
        <taxon>Lutibacter</taxon>
    </lineage>
</organism>
<dbReference type="Gene3D" id="3.90.1150.200">
    <property type="match status" value="1"/>
</dbReference>
<evidence type="ECO:0000313" key="3">
    <source>
        <dbReference type="Proteomes" id="UP000198412"/>
    </source>
</evidence>
<dbReference type="EMBL" id="FZNX01000001">
    <property type="protein sequence ID" value="SNR38818.1"/>
    <property type="molecule type" value="Genomic_DNA"/>
</dbReference>
<protein>
    <recommendedName>
        <fullName evidence="1">YdhG-like domain-containing protein</fullName>
    </recommendedName>
</protein>
<sequence length="152" mass="17889">MQYKANAPEEYISQIPEDRIPYFNKLRETILNNIPKGFEEQMSYGMIGYVVPKSLYPNGYHCDTSLPLPFTNIASQKNFIALYHMGIYANKELLDWFVSEYPKHCKRKLDMGKSCIRFKKAEEIPFDLIAQLMQKITVENWVNLYESAFKKQ</sequence>
<proteinExistence type="predicted"/>
<dbReference type="AlphaFoldDB" id="A0A238VX49"/>
<dbReference type="Proteomes" id="UP000198412">
    <property type="component" value="Unassembled WGS sequence"/>
</dbReference>
<dbReference type="InterPro" id="IPR014922">
    <property type="entry name" value="YdhG-like"/>
</dbReference>
<accession>A0A238VX49</accession>
<dbReference type="OrthoDB" id="9813231at2"/>